<sequence length="114" mass="13653">MLIRRSRYVDNVQHFNPFCRKRKQQIPPFRNQNDRYRNFPTATESGKRPLIAKETEILQSEGEMLIQQGSRQNWFKSPWPFLMCIRRPHASLNVRSLLLESDTNIRHIDILSDE</sequence>
<proteinExistence type="predicted"/>
<keyword evidence="2" id="KW-1185">Reference proteome</keyword>
<evidence type="ECO:0000313" key="2">
    <source>
        <dbReference type="Proteomes" id="UP000887013"/>
    </source>
</evidence>
<accession>A0A8X6U2B1</accession>
<dbReference type="EMBL" id="BMAW01021482">
    <property type="protein sequence ID" value="GFT73070.1"/>
    <property type="molecule type" value="Genomic_DNA"/>
</dbReference>
<evidence type="ECO:0000313" key="1">
    <source>
        <dbReference type="EMBL" id="GFT73070.1"/>
    </source>
</evidence>
<name>A0A8X6U2B1_NEPPI</name>
<reference evidence="1" key="1">
    <citation type="submission" date="2020-08" db="EMBL/GenBank/DDBJ databases">
        <title>Multicomponent nature underlies the extraordinary mechanical properties of spider dragline silk.</title>
        <authorList>
            <person name="Kono N."/>
            <person name="Nakamura H."/>
            <person name="Mori M."/>
            <person name="Yoshida Y."/>
            <person name="Ohtoshi R."/>
            <person name="Malay A.D."/>
            <person name="Moran D.A.P."/>
            <person name="Tomita M."/>
            <person name="Numata K."/>
            <person name="Arakawa K."/>
        </authorList>
    </citation>
    <scope>NUCLEOTIDE SEQUENCE</scope>
</reference>
<dbReference type="AlphaFoldDB" id="A0A8X6U2B1"/>
<comment type="caution">
    <text evidence="1">The sequence shown here is derived from an EMBL/GenBank/DDBJ whole genome shotgun (WGS) entry which is preliminary data.</text>
</comment>
<gene>
    <name evidence="1" type="ORF">NPIL_27511</name>
</gene>
<dbReference type="Proteomes" id="UP000887013">
    <property type="component" value="Unassembled WGS sequence"/>
</dbReference>
<organism evidence="1 2">
    <name type="scientific">Nephila pilipes</name>
    <name type="common">Giant wood spider</name>
    <name type="synonym">Nephila maculata</name>
    <dbReference type="NCBI Taxonomy" id="299642"/>
    <lineage>
        <taxon>Eukaryota</taxon>
        <taxon>Metazoa</taxon>
        <taxon>Ecdysozoa</taxon>
        <taxon>Arthropoda</taxon>
        <taxon>Chelicerata</taxon>
        <taxon>Arachnida</taxon>
        <taxon>Araneae</taxon>
        <taxon>Araneomorphae</taxon>
        <taxon>Entelegynae</taxon>
        <taxon>Araneoidea</taxon>
        <taxon>Nephilidae</taxon>
        <taxon>Nephila</taxon>
    </lineage>
</organism>
<protein>
    <submittedName>
        <fullName evidence="1">Uncharacterized protein</fullName>
    </submittedName>
</protein>